<evidence type="ECO:0000256" key="3">
    <source>
        <dbReference type="ARBA" id="ARBA00023125"/>
    </source>
</evidence>
<dbReference type="Gene3D" id="3.40.190.10">
    <property type="entry name" value="Periplasmic binding protein-like II"/>
    <property type="match status" value="2"/>
</dbReference>
<keyword evidence="7" id="KW-1185">Reference proteome</keyword>
<keyword evidence="2" id="KW-0805">Transcription regulation</keyword>
<feature type="domain" description="HTH lysR-type" evidence="5">
    <location>
        <begin position="6"/>
        <end position="63"/>
    </location>
</feature>
<dbReference type="PRINTS" id="PR00039">
    <property type="entry name" value="HTHLYSR"/>
</dbReference>
<reference evidence="6 7" key="1">
    <citation type="submission" date="2017-05" db="EMBL/GenBank/DDBJ databases">
        <title>Complete and WGS of Bordetella genogroups.</title>
        <authorList>
            <person name="Spilker T."/>
            <person name="LiPuma J."/>
        </authorList>
    </citation>
    <scope>NUCLEOTIDE SEQUENCE [LARGE SCALE GENOMIC DNA]</scope>
    <source>
        <strain evidence="6 7">AU9919</strain>
    </source>
</reference>
<evidence type="ECO:0000256" key="1">
    <source>
        <dbReference type="ARBA" id="ARBA00009437"/>
    </source>
</evidence>
<dbReference type="InterPro" id="IPR036390">
    <property type="entry name" value="WH_DNA-bd_sf"/>
</dbReference>
<keyword evidence="3" id="KW-0238">DNA-binding</keyword>
<organism evidence="6 7">
    <name type="scientific">Bordetella genomosp. 4</name>
    <dbReference type="NCBI Taxonomy" id="463044"/>
    <lineage>
        <taxon>Bacteria</taxon>
        <taxon>Pseudomonadati</taxon>
        <taxon>Pseudomonadota</taxon>
        <taxon>Betaproteobacteria</taxon>
        <taxon>Burkholderiales</taxon>
        <taxon>Alcaligenaceae</taxon>
        <taxon>Bordetella</taxon>
    </lineage>
</organism>
<dbReference type="Pfam" id="PF03466">
    <property type="entry name" value="LysR_substrate"/>
    <property type="match status" value="1"/>
</dbReference>
<dbReference type="InterPro" id="IPR005119">
    <property type="entry name" value="LysR_subst-bd"/>
</dbReference>
<dbReference type="GO" id="GO:0006351">
    <property type="term" value="P:DNA-templated transcription"/>
    <property type="evidence" value="ECO:0007669"/>
    <property type="project" value="TreeGrafter"/>
</dbReference>
<dbReference type="PANTHER" id="PTHR30537">
    <property type="entry name" value="HTH-TYPE TRANSCRIPTIONAL REGULATOR"/>
    <property type="match status" value="1"/>
</dbReference>
<dbReference type="InterPro" id="IPR000847">
    <property type="entry name" value="LysR_HTH_N"/>
</dbReference>
<comment type="similarity">
    <text evidence="1">Belongs to the LysR transcriptional regulatory family.</text>
</comment>
<dbReference type="Proteomes" id="UP000216885">
    <property type="component" value="Unassembled WGS sequence"/>
</dbReference>
<dbReference type="Pfam" id="PF00126">
    <property type="entry name" value="HTH_1"/>
    <property type="match status" value="1"/>
</dbReference>
<dbReference type="RefSeq" id="WP_094820920.1">
    <property type="nucleotide sequence ID" value="NZ_NEVO01000007.1"/>
</dbReference>
<evidence type="ECO:0000313" key="6">
    <source>
        <dbReference type="EMBL" id="OZI55864.1"/>
    </source>
</evidence>
<dbReference type="GO" id="GO:0043565">
    <property type="term" value="F:sequence-specific DNA binding"/>
    <property type="evidence" value="ECO:0007669"/>
    <property type="project" value="TreeGrafter"/>
</dbReference>
<dbReference type="GO" id="GO:0003700">
    <property type="term" value="F:DNA-binding transcription factor activity"/>
    <property type="evidence" value="ECO:0007669"/>
    <property type="project" value="InterPro"/>
</dbReference>
<evidence type="ECO:0000313" key="7">
    <source>
        <dbReference type="Proteomes" id="UP000216885"/>
    </source>
</evidence>
<dbReference type="PROSITE" id="PS50931">
    <property type="entry name" value="HTH_LYSR"/>
    <property type="match status" value="1"/>
</dbReference>
<evidence type="ECO:0000256" key="2">
    <source>
        <dbReference type="ARBA" id="ARBA00023015"/>
    </source>
</evidence>
<evidence type="ECO:0000256" key="4">
    <source>
        <dbReference type="ARBA" id="ARBA00023163"/>
    </source>
</evidence>
<protein>
    <recommendedName>
        <fullName evidence="5">HTH lysR-type domain-containing protein</fullName>
    </recommendedName>
</protein>
<dbReference type="EMBL" id="NEVQ01000013">
    <property type="protein sequence ID" value="OZI55864.1"/>
    <property type="molecule type" value="Genomic_DNA"/>
</dbReference>
<dbReference type="SUPFAM" id="SSF53850">
    <property type="entry name" value="Periplasmic binding protein-like II"/>
    <property type="match status" value="1"/>
</dbReference>
<dbReference type="InterPro" id="IPR036388">
    <property type="entry name" value="WH-like_DNA-bd_sf"/>
</dbReference>
<dbReference type="Gene3D" id="1.10.10.10">
    <property type="entry name" value="Winged helix-like DNA-binding domain superfamily/Winged helix DNA-binding domain"/>
    <property type="match status" value="1"/>
</dbReference>
<dbReference type="AlphaFoldDB" id="A0A261U1M7"/>
<accession>A0A261U1M7</accession>
<sequence length="321" mass="35448">MHISQLPLTALRAFEMAARHMSFKAAAAELHVTPTAVGHQIQQLEAVLGVKLFDRGHRSLILTAAGKSCLPSLRRGFEGLSEAMDVLAEFREVGVLSLSAPPSFTLRLLMPITHQFLALHPEVDLNVTTRMREPGLSLRSARDEAATLQDWVENADVVIVYGDRPELDVEICEIVPLSLALMCSPALLERGRALQSPADVFNFPWLHDERGVKYGTMSFWEQWLRAADLEPATPEGGHRFTHAALAIEAAVRGEGLLVSTPELCRAELARGALIVPFAVTVPFDASYYLLTRRGNTPRIRAFTDWLGKAFIDDAEPAHQQK</sequence>
<evidence type="ECO:0000259" key="5">
    <source>
        <dbReference type="PROSITE" id="PS50931"/>
    </source>
</evidence>
<name>A0A261U1M7_9BORD</name>
<dbReference type="SUPFAM" id="SSF46785">
    <property type="entry name" value="Winged helix' DNA-binding domain"/>
    <property type="match status" value="1"/>
</dbReference>
<dbReference type="PANTHER" id="PTHR30537:SF74">
    <property type="entry name" value="HTH-TYPE TRANSCRIPTIONAL REGULATOR TRPI"/>
    <property type="match status" value="1"/>
</dbReference>
<comment type="caution">
    <text evidence="6">The sequence shown here is derived from an EMBL/GenBank/DDBJ whole genome shotgun (WGS) entry which is preliminary data.</text>
</comment>
<dbReference type="OrthoDB" id="8683153at2"/>
<gene>
    <name evidence="6" type="ORF">CAL20_10350</name>
</gene>
<dbReference type="FunFam" id="1.10.10.10:FF:000038">
    <property type="entry name" value="Glycine cleavage system transcriptional activator"/>
    <property type="match status" value="1"/>
</dbReference>
<proteinExistence type="inferred from homology"/>
<keyword evidence="4" id="KW-0804">Transcription</keyword>
<dbReference type="InterPro" id="IPR058163">
    <property type="entry name" value="LysR-type_TF_proteobact-type"/>
</dbReference>